<dbReference type="PANTHER" id="PTHR34613:SF1">
    <property type="entry name" value="SLL6017 PROTEIN"/>
    <property type="match status" value="1"/>
</dbReference>
<evidence type="ECO:0000313" key="3">
    <source>
        <dbReference type="Proteomes" id="UP000441717"/>
    </source>
</evidence>
<name>A0A6N7IV31_9FIRM</name>
<proteinExistence type="predicted"/>
<dbReference type="InterPro" id="IPR003615">
    <property type="entry name" value="HNH_nuc"/>
</dbReference>
<dbReference type="EMBL" id="WHYR01000034">
    <property type="protein sequence ID" value="MQL52988.1"/>
    <property type="molecule type" value="Genomic_DNA"/>
</dbReference>
<organism evidence="2 3">
    <name type="scientific">Desulfofundulus thermobenzoicus</name>
    <dbReference type="NCBI Taxonomy" id="29376"/>
    <lineage>
        <taxon>Bacteria</taxon>
        <taxon>Bacillati</taxon>
        <taxon>Bacillota</taxon>
        <taxon>Clostridia</taxon>
        <taxon>Eubacteriales</taxon>
        <taxon>Peptococcaceae</taxon>
        <taxon>Desulfofundulus</taxon>
    </lineage>
</organism>
<accession>A0A6N7IV31</accession>
<sequence length="493" mass="57140">MTHVYVLSKSGKPLMPTRPARARHLPKAGEARVVKVTLFTIQLTIDTPETVQPVYAGQDPGLTQGVAAVSEDGEVLFQAEVKCRPDISEKLAERRNYRRSRRYRKTRYRQPRFANRRRPEGWVAPSIRQLKHEHDKLRRLVESILPVTDWAIELNKFDFQKMENPDIQGVQYQNGPQKGYFDVREYVLERDGYACVLCESNVNRKLYHFRGKSDRPKNLVTFCGECHKKAVDKEIPFEVLLESYRWAAEDGYEYLMALEAQTRIDRDMPRRLLEYTALQHREFKKPVYPVVLNLTGRPQTDTYSFDCLDLTVIAFSYRLINLVDLPGEEVLKHGPVGIIPLVPLMRHQLPDEEVLAECARRIEEAPAEWQPDLYFGLALFSSLRYTREIILKIIEVSKMETSPLFDGIREKWIDQGEQRGLQKGLQQGSREERIKAIMEALEENTGCYPEDLGDRLRAIQDMDILKALFRRAVKAKSLEEFTSALNEIAKLNN</sequence>
<dbReference type="Pfam" id="PF14239">
    <property type="entry name" value="RRXRR"/>
    <property type="match status" value="1"/>
</dbReference>
<dbReference type="PANTHER" id="PTHR34613">
    <property type="entry name" value="SLL0800 PROTEIN"/>
    <property type="match status" value="1"/>
</dbReference>
<dbReference type="CDD" id="cd00085">
    <property type="entry name" value="HNHc"/>
    <property type="match status" value="1"/>
</dbReference>
<evidence type="ECO:0000313" key="2">
    <source>
        <dbReference type="EMBL" id="MQL52988.1"/>
    </source>
</evidence>
<dbReference type="InterPro" id="IPR025938">
    <property type="entry name" value="RRXRR_dom"/>
</dbReference>
<dbReference type="NCBIfam" id="NF040563">
    <property type="entry name" value="guided_IscB"/>
    <property type="match status" value="1"/>
</dbReference>
<feature type="domain" description="RRXRR" evidence="1">
    <location>
        <begin position="4"/>
        <end position="175"/>
    </location>
</feature>
<keyword evidence="3" id="KW-1185">Reference proteome</keyword>
<protein>
    <recommendedName>
        <fullName evidence="1">RRXRR domain-containing protein</fullName>
    </recommendedName>
</protein>
<comment type="caution">
    <text evidence="2">The sequence shown here is derived from an EMBL/GenBank/DDBJ whole genome shotgun (WGS) entry which is preliminary data.</text>
</comment>
<dbReference type="AlphaFoldDB" id="A0A6N7IV31"/>
<dbReference type="RefSeq" id="WP_152947411.1">
    <property type="nucleotide sequence ID" value="NZ_WHYR01000034.1"/>
</dbReference>
<dbReference type="OrthoDB" id="9779761at2"/>
<gene>
    <name evidence="2" type="ORF">GFC01_12100</name>
</gene>
<evidence type="ECO:0000259" key="1">
    <source>
        <dbReference type="Pfam" id="PF14239"/>
    </source>
</evidence>
<dbReference type="InterPro" id="IPR047693">
    <property type="entry name" value="RNA-guided_IscB-like"/>
</dbReference>
<dbReference type="Proteomes" id="UP000441717">
    <property type="component" value="Unassembled WGS sequence"/>
</dbReference>
<reference evidence="2 3" key="1">
    <citation type="submission" date="2019-10" db="EMBL/GenBank/DDBJ databases">
        <title>Comparative genomics of sulfur disproportionating microorganisms.</title>
        <authorList>
            <person name="Ward L.M."/>
            <person name="Bertran E."/>
            <person name="Johnston D."/>
        </authorList>
    </citation>
    <scope>NUCLEOTIDE SEQUENCE [LARGE SCALE GENOMIC DNA]</scope>
    <source>
        <strain evidence="2 3">DSM 14055</strain>
    </source>
</reference>